<feature type="domain" description="PiggyBac transposable element-derived protein" evidence="1">
    <location>
        <begin position="2"/>
        <end position="52"/>
    </location>
</feature>
<dbReference type="Proteomes" id="UP001458880">
    <property type="component" value="Unassembled WGS sequence"/>
</dbReference>
<accession>A0AAW1IF57</accession>
<evidence type="ECO:0000313" key="2">
    <source>
        <dbReference type="EMBL" id="KAK9688078.1"/>
    </source>
</evidence>
<sequence length="102" mass="11828">MEISDAEMKCLIGVLILTGYSGMSRRRMYWLRDIDAHNELVSNAINRDKIEYIILAYIHNALLEENNSVDEAMVLYFGCHECKQFIQEKPINDGSEQQSWAI</sequence>
<protein>
    <submittedName>
        <fullName evidence="2">Transposase IS4</fullName>
    </submittedName>
</protein>
<comment type="caution">
    <text evidence="2">The sequence shown here is derived from an EMBL/GenBank/DDBJ whole genome shotgun (WGS) entry which is preliminary data.</text>
</comment>
<organism evidence="2 3">
    <name type="scientific">Popillia japonica</name>
    <name type="common">Japanese beetle</name>
    <dbReference type="NCBI Taxonomy" id="7064"/>
    <lineage>
        <taxon>Eukaryota</taxon>
        <taxon>Metazoa</taxon>
        <taxon>Ecdysozoa</taxon>
        <taxon>Arthropoda</taxon>
        <taxon>Hexapoda</taxon>
        <taxon>Insecta</taxon>
        <taxon>Pterygota</taxon>
        <taxon>Neoptera</taxon>
        <taxon>Endopterygota</taxon>
        <taxon>Coleoptera</taxon>
        <taxon>Polyphaga</taxon>
        <taxon>Scarabaeiformia</taxon>
        <taxon>Scarabaeidae</taxon>
        <taxon>Rutelinae</taxon>
        <taxon>Popillia</taxon>
    </lineage>
</organism>
<dbReference type="Pfam" id="PF13843">
    <property type="entry name" value="DDE_Tnp_1_7"/>
    <property type="match status" value="1"/>
</dbReference>
<keyword evidence="3" id="KW-1185">Reference proteome</keyword>
<evidence type="ECO:0000259" key="1">
    <source>
        <dbReference type="Pfam" id="PF13843"/>
    </source>
</evidence>
<dbReference type="InterPro" id="IPR052638">
    <property type="entry name" value="PiggyBac_TE-derived"/>
</dbReference>
<dbReference type="EMBL" id="JASPKY010000608">
    <property type="protein sequence ID" value="KAK9688078.1"/>
    <property type="molecule type" value="Genomic_DNA"/>
</dbReference>
<gene>
    <name evidence="2" type="ORF">QE152_g35804</name>
</gene>
<dbReference type="PANTHER" id="PTHR47055">
    <property type="entry name" value="DDE_TNP_1_7 DOMAIN-CONTAINING PROTEIN"/>
    <property type="match status" value="1"/>
</dbReference>
<dbReference type="AlphaFoldDB" id="A0AAW1IF57"/>
<name>A0AAW1IF57_POPJA</name>
<reference evidence="2 3" key="1">
    <citation type="journal article" date="2024" name="BMC Genomics">
        <title>De novo assembly and annotation of Popillia japonica's genome with initial clues to its potential as an invasive pest.</title>
        <authorList>
            <person name="Cucini C."/>
            <person name="Boschi S."/>
            <person name="Funari R."/>
            <person name="Cardaioli E."/>
            <person name="Iannotti N."/>
            <person name="Marturano G."/>
            <person name="Paoli F."/>
            <person name="Bruttini M."/>
            <person name="Carapelli A."/>
            <person name="Frati F."/>
            <person name="Nardi F."/>
        </authorList>
    </citation>
    <scope>NUCLEOTIDE SEQUENCE [LARGE SCALE GENOMIC DNA]</scope>
    <source>
        <strain evidence="2">DMR45628</strain>
    </source>
</reference>
<evidence type="ECO:0000313" key="3">
    <source>
        <dbReference type="Proteomes" id="UP001458880"/>
    </source>
</evidence>
<proteinExistence type="predicted"/>
<dbReference type="InterPro" id="IPR029526">
    <property type="entry name" value="PGBD"/>
</dbReference>
<dbReference type="PANTHER" id="PTHR47055:SF3">
    <property type="entry name" value="PHORBOL-ESTER_DAG-TYPE DOMAIN-CONTAINING PROTEIN"/>
    <property type="match status" value="1"/>
</dbReference>
<dbReference type="GO" id="GO:0043565">
    <property type="term" value="F:sequence-specific DNA binding"/>
    <property type="evidence" value="ECO:0007669"/>
    <property type="project" value="TreeGrafter"/>
</dbReference>